<organism evidence="2 3">
    <name type="scientific">Echria macrotheca</name>
    <dbReference type="NCBI Taxonomy" id="438768"/>
    <lineage>
        <taxon>Eukaryota</taxon>
        <taxon>Fungi</taxon>
        <taxon>Dikarya</taxon>
        <taxon>Ascomycota</taxon>
        <taxon>Pezizomycotina</taxon>
        <taxon>Sordariomycetes</taxon>
        <taxon>Sordariomycetidae</taxon>
        <taxon>Sordariales</taxon>
        <taxon>Schizotheciaceae</taxon>
        <taxon>Echria</taxon>
    </lineage>
</organism>
<name>A0AAJ0BFR6_9PEZI</name>
<protein>
    <submittedName>
        <fullName evidence="2">Uncharacterized protein</fullName>
    </submittedName>
</protein>
<gene>
    <name evidence="2" type="ORF">QBC47DRAFT_444924</name>
</gene>
<sequence length="217" mass="23451">MIPSLTLMAGILAGLAMATPVERRGLQVCYAGEAQDLFCYKKPQGTPQDVRIADILYAARELRAYGTGLKQVLDASGNPVFDENGIPFEEPDYRFLNMTTTTAGDCGEWTIFSKSETVLVAAKLMTAKMNGIVWYGDIADTIDGGENATDDQKKAAIISCGTDGGSREVKGNTTLPAYAELNKQGVLKENYTAGQIVIKVVQNLDWKAANPGWENDN</sequence>
<keyword evidence="1" id="KW-0732">Signal</keyword>
<dbReference type="Proteomes" id="UP001239445">
    <property type="component" value="Unassembled WGS sequence"/>
</dbReference>
<proteinExistence type="predicted"/>
<dbReference type="EMBL" id="MU839832">
    <property type="protein sequence ID" value="KAK1756409.1"/>
    <property type="molecule type" value="Genomic_DNA"/>
</dbReference>
<reference evidence="2" key="1">
    <citation type="submission" date="2023-06" db="EMBL/GenBank/DDBJ databases">
        <title>Genome-scale phylogeny and comparative genomics of the fungal order Sordariales.</title>
        <authorList>
            <consortium name="Lawrence Berkeley National Laboratory"/>
            <person name="Hensen N."/>
            <person name="Bonometti L."/>
            <person name="Westerberg I."/>
            <person name="Brannstrom I.O."/>
            <person name="Guillou S."/>
            <person name="Cros-Aarteil S."/>
            <person name="Calhoun S."/>
            <person name="Haridas S."/>
            <person name="Kuo A."/>
            <person name="Mondo S."/>
            <person name="Pangilinan J."/>
            <person name="Riley R."/>
            <person name="Labutti K."/>
            <person name="Andreopoulos B."/>
            <person name="Lipzen A."/>
            <person name="Chen C."/>
            <person name="Yanf M."/>
            <person name="Daum C."/>
            <person name="Ng V."/>
            <person name="Clum A."/>
            <person name="Steindorff A."/>
            <person name="Ohm R."/>
            <person name="Martin F."/>
            <person name="Silar P."/>
            <person name="Natvig D."/>
            <person name="Lalanne C."/>
            <person name="Gautier V."/>
            <person name="Ament-Velasquez S.L."/>
            <person name="Kruys A."/>
            <person name="Hutchinson M.I."/>
            <person name="Powell A.J."/>
            <person name="Barry K."/>
            <person name="Miller A.N."/>
            <person name="Grigoriev I.V."/>
            <person name="Debuchy R."/>
            <person name="Gladieux P."/>
            <person name="Thoren M.H."/>
            <person name="Johannesson H."/>
        </authorList>
    </citation>
    <scope>NUCLEOTIDE SEQUENCE</scope>
    <source>
        <strain evidence="2">PSN4</strain>
    </source>
</reference>
<keyword evidence="3" id="KW-1185">Reference proteome</keyword>
<comment type="caution">
    <text evidence="2">The sequence shown here is derived from an EMBL/GenBank/DDBJ whole genome shotgun (WGS) entry which is preliminary data.</text>
</comment>
<dbReference type="AlphaFoldDB" id="A0AAJ0BFR6"/>
<evidence type="ECO:0000256" key="1">
    <source>
        <dbReference type="SAM" id="SignalP"/>
    </source>
</evidence>
<evidence type="ECO:0000313" key="2">
    <source>
        <dbReference type="EMBL" id="KAK1756409.1"/>
    </source>
</evidence>
<accession>A0AAJ0BFR6</accession>
<feature type="chain" id="PRO_5042568232" evidence="1">
    <location>
        <begin position="19"/>
        <end position="217"/>
    </location>
</feature>
<evidence type="ECO:0000313" key="3">
    <source>
        <dbReference type="Proteomes" id="UP001239445"/>
    </source>
</evidence>
<feature type="signal peptide" evidence="1">
    <location>
        <begin position="1"/>
        <end position="18"/>
    </location>
</feature>